<protein>
    <submittedName>
        <fullName evidence="2">Menaquinone biosynthesis methyltransferase</fullName>
    </submittedName>
</protein>
<dbReference type="CDD" id="cd02440">
    <property type="entry name" value="AdoMet_MTases"/>
    <property type="match status" value="1"/>
</dbReference>
<dbReference type="InterPro" id="IPR029063">
    <property type="entry name" value="SAM-dependent_MTases_sf"/>
</dbReference>
<comment type="caution">
    <text evidence="2">The sequence shown here is derived from an EMBL/GenBank/DDBJ whole genome shotgun (WGS) entry which is preliminary data.</text>
</comment>
<dbReference type="EMBL" id="LKCM01000114">
    <property type="protein sequence ID" value="KPQ44068.1"/>
    <property type="molecule type" value="Genomic_DNA"/>
</dbReference>
<evidence type="ECO:0000313" key="3">
    <source>
        <dbReference type="Proteomes" id="UP000050360"/>
    </source>
</evidence>
<organism evidence="2 3">
    <name type="scientific">Candidatus Methanoperedens nitratireducens</name>
    <dbReference type="NCBI Taxonomy" id="1392998"/>
    <lineage>
        <taxon>Archaea</taxon>
        <taxon>Methanobacteriati</taxon>
        <taxon>Methanobacteriota</taxon>
        <taxon>Stenosarchaea group</taxon>
        <taxon>Methanomicrobia</taxon>
        <taxon>Methanosarcinales</taxon>
        <taxon>ANME-2 cluster</taxon>
        <taxon>Candidatus Methanoperedentaceae</taxon>
        <taxon>Candidatus Methanoperedens</taxon>
    </lineage>
</organism>
<feature type="domain" description="Methyltransferase type 11" evidence="1">
    <location>
        <begin position="41"/>
        <end position="136"/>
    </location>
</feature>
<keyword evidence="2" id="KW-0489">Methyltransferase</keyword>
<gene>
    <name evidence="2" type="primary">menG_1</name>
    <name evidence="2" type="ORF">MPEBLZ_01372</name>
</gene>
<dbReference type="GO" id="GO:0008757">
    <property type="term" value="F:S-adenosylmethionine-dependent methyltransferase activity"/>
    <property type="evidence" value="ECO:0007669"/>
    <property type="project" value="InterPro"/>
</dbReference>
<dbReference type="InterPro" id="IPR013216">
    <property type="entry name" value="Methyltransf_11"/>
</dbReference>
<dbReference type="Gene3D" id="3.40.50.150">
    <property type="entry name" value="Vaccinia Virus protein VP39"/>
    <property type="match status" value="1"/>
</dbReference>
<name>A0A0P8E1K1_9EURY</name>
<dbReference type="AlphaFoldDB" id="A0A0P8E1K1"/>
<dbReference type="PANTHER" id="PTHR43591">
    <property type="entry name" value="METHYLTRANSFERASE"/>
    <property type="match status" value="1"/>
</dbReference>
<accession>A0A0P8E1K1</accession>
<dbReference type="GO" id="GO:0032259">
    <property type="term" value="P:methylation"/>
    <property type="evidence" value="ECO:0007669"/>
    <property type="project" value="UniProtKB-KW"/>
</dbReference>
<sequence length="189" mass="21575">MVHKFDVKKAGILDDPERNQILNPEIILDKLELTGEMVIADLGCGTGFFSIPASKRVKKVFALDIQQEMLDILLDKIKKEKITNIQTLLSEESFIPLPDDSVDILLMVNVFHELGDKLSILKEVKRVITNKGRLMIIDWEKIEMEIGPPFEERFDEKEVIDICFTNGFKILEQSYAGPYNYLLVFGNSA</sequence>
<dbReference type="SUPFAM" id="SSF53335">
    <property type="entry name" value="S-adenosyl-L-methionine-dependent methyltransferases"/>
    <property type="match status" value="1"/>
</dbReference>
<reference evidence="2 3" key="1">
    <citation type="submission" date="2015-09" db="EMBL/GenBank/DDBJ databases">
        <title>A metagenomics-based metabolic model of nitrate-dependent anaerobic oxidation of methane by Methanoperedens-like archaea.</title>
        <authorList>
            <person name="Arshad A."/>
            <person name="Speth D.R."/>
            <person name="De Graaf R.M."/>
            <person name="Op Den Camp H.J."/>
            <person name="Jetten M.S."/>
            <person name="Welte C.U."/>
        </authorList>
    </citation>
    <scope>NUCLEOTIDE SEQUENCE [LARGE SCALE GENOMIC DNA]</scope>
</reference>
<dbReference type="Proteomes" id="UP000050360">
    <property type="component" value="Unassembled WGS sequence"/>
</dbReference>
<evidence type="ECO:0000259" key="1">
    <source>
        <dbReference type="Pfam" id="PF08241"/>
    </source>
</evidence>
<dbReference type="PANTHER" id="PTHR43591:SF24">
    <property type="entry name" value="2-METHOXY-6-POLYPRENYL-1,4-BENZOQUINOL METHYLASE, MITOCHONDRIAL"/>
    <property type="match status" value="1"/>
</dbReference>
<keyword evidence="2" id="KW-0808">Transferase</keyword>
<evidence type="ECO:0000313" key="2">
    <source>
        <dbReference type="EMBL" id="KPQ44068.1"/>
    </source>
</evidence>
<proteinExistence type="predicted"/>
<dbReference type="Pfam" id="PF08241">
    <property type="entry name" value="Methyltransf_11"/>
    <property type="match status" value="1"/>
</dbReference>